<gene>
    <name evidence="5" type="ORF">CARN3_0042</name>
</gene>
<protein>
    <recommendedName>
        <fullName evidence="6">Blue (type 1) copper domain-containing protein</fullName>
    </recommendedName>
</protein>
<accession>E6PZZ5</accession>
<dbReference type="EMBL" id="CABN01000145">
    <property type="protein sequence ID" value="CBI00504.1"/>
    <property type="molecule type" value="Genomic_DNA"/>
</dbReference>
<dbReference type="Gene3D" id="2.60.40.420">
    <property type="entry name" value="Cupredoxins - blue copper proteins"/>
    <property type="match status" value="1"/>
</dbReference>
<proteinExistence type="predicted"/>
<dbReference type="Pfam" id="PF14686">
    <property type="entry name" value="fn3_3"/>
    <property type="match status" value="1"/>
</dbReference>
<keyword evidence="2" id="KW-0186">Copper</keyword>
<evidence type="ECO:0000259" key="3">
    <source>
        <dbReference type="Pfam" id="PF00127"/>
    </source>
</evidence>
<dbReference type="AlphaFoldDB" id="E6PZZ5"/>
<organism evidence="5">
    <name type="scientific">mine drainage metagenome</name>
    <dbReference type="NCBI Taxonomy" id="410659"/>
    <lineage>
        <taxon>unclassified sequences</taxon>
        <taxon>metagenomes</taxon>
        <taxon>ecological metagenomes</taxon>
    </lineage>
</organism>
<dbReference type="GO" id="GO:0009055">
    <property type="term" value="F:electron transfer activity"/>
    <property type="evidence" value="ECO:0007669"/>
    <property type="project" value="InterPro"/>
</dbReference>
<dbReference type="InterPro" id="IPR029413">
    <property type="entry name" value="RG-lyase_II"/>
</dbReference>
<reference evidence="5" key="1">
    <citation type="submission" date="2009-10" db="EMBL/GenBank/DDBJ databases">
        <title>Diversity of trophic interactions inside an arsenic-rich microbial ecosystem.</title>
        <authorList>
            <person name="Bertin P.N."/>
            <person name="Heinrich-Salmeron A."/>
            <person name="Pelletier E."/>
            <person name="Goulhen-Chollet F."/>
            <person name="Arsene-Ploetze F."/>
            <person name="Gallien S."/>
            <person name="Calteau A."/>
            <person name="Vallenet D."/>
            <person name="Casiot C."/>
            <person name="Chane-Woon-Ming B."/>
            <person name="Giloteaux L."/>
            <person name="Barakat M."/>
            <person name="Bonnefoy V."/>
            <person name="Bruneel O."/>
            <person name="Chandler M."/>
            <person name="Cleiss J."/>
            <person name="Duran R."/>
            <person name="Elbaz-Poulichet F."/>
            <person name="Fonknechten N."/>
            <person name="Lauga B."/>
            <person name="Mornico D."/>
            <person name="Ortet P."/>
            <person name="Schaeffer C."/>
            <person name="Siguier P."/>
            <person name="Alexander Thil Smith A."/>
            <person name="Van Dorsselaer A."/>
            <person name="Weissenbach J."/>
            <person name="Medigue C."/>
            <person name="Le Paslier D."/>
        </authorList>
    </citation>
    <scope>NUCLEOTIDE SEQUENCE</scope>
</reference>
<sequence>MFTSKKTILALLCVVTLGASATYSLAGDIKGKVTAQGIRSAENIAVYVDAIPGKTFPAPAQPLTMDQVHLAFAPHVLIVLKGSTVNFKNEDAVGHNVYWPAINHNRKLAHNMGTWPQGQSKPFTFNDLGDVPLLCNVHPEMSGYIIVVPTPYFALTDKEGAFVIKNIPPGQYTVKTWSEEAKPITQAVTVSASGASVNLTVKR</sequence>
<dbReference type="InterPro" id="IPR052721">
    <property type="entry name" value="ET_Amicyanin"/>
</dbReference>
<dbReference type="InterPro" id="IPR013784">
    <property type="entry name" value="Carb-bd-like_fold"/>
</dbReference>
<dbReference type="GO" id="GO:0030246">
    <property type="term" value="F:carbohydrate binding"/>
    <property type="evidence" value="ECO:0007669"/>
    <property type="project" value="InterPro"/>
</dbReference>
<evidence type="ECO:0000313" key="5">
    <source>
        <dbReference type="EMBL" id="CBI00504.1"/>
    </source>
</evidence>
<dbReference type="InterPro" id="IPR008972">
    <property type="entry name" value="Cupredoxin"/>
</dbReference>
<evidence type="ECO:0008006" key="6">
    <source>
        <dbReference type="Google" id="ProtNLM"/>
    </source>
</evidence>
<dbReference type="Pfam" id="PF00127">
    <property type="entry name" value="Copper-bind"/>
    <property type="match status" value="1"/>
</dbReference>
<dbReference type="PANTHER" id="PTHR36507:SF1">
    <property type="entry name" value="BLL1555 PROTEIN"/>
    <property type="match status" value="1"/>
</dbReference>
<dbReference type="PANTHER" id="PTHR36507">
    <property type="entry name" value="BLL1555 PROTEIN"/>
    <property type="match status" value="1"/>
</dbReference>
<dbReference type="SUPFAM" id="SSF49452">
    <property type="entry name" value="Starch-binding domain-like"/>
    <property type="match status" value="1"/>
</dbReference>
<feature type="domain" description="Blue (type 1) copper" evidence="3">
    <location>
        <begin position="64"/>
        <end position="147"/>
    </location>
</feature>
<dbReference type="GO" id="GO:0005507">
    <property type="term" value="F:copper ion binding"/>
    <property type="evidence" value="ECO:0007669"/>
    <property type="project" value="InterPro"/>
</dbReference>
<name>E6PZZ5_9ZZZZ</name>
<feature type="domain" description="Rhamnogalacturonan lyase" evidence="4">
    <location>
        <begin position="152"/>
        <end position="194"/>
    </location>
</feature>
<comment type="caution">
    <text evidence="5">The sequence shown here is derived from an EMBL/GenBank/DDBJ whole genome shotgun (WGS) entry which is preliminary data.</text>
</comment>
<dbReference type="InterPro" id="IPR000923">
    <property type="entry name" value="BlueCu_1"/>
</dbReference>
<dbReference type="SUPFAM" id="SSF49503">
    <property type="entry name" value="Cupredoxins"/>
    <property type="match status" value="1"/>
</dbReference>
<evidence type="ECO:0000256" key="1">
    <source>
        <dbReference type="ARBA" id="ARBA00022723"/>
    </source>
</evidence>
<evidence type="ECO:0000256" key="2">
    <source>
        <dbReference type="ARBA" id="ARBA00023008"/>
    </source>
</evidence>
<evidence type="ECO:0000259" key="4">
    <source>
        <dbReference type="Pfam" id="PF14686"/>
    </source>
</evidence>
<keyword evidence="1" id="KW-0479">Metal-binding</keyword>
<dbReference type="Gene3D" id="2.60.40.1120">
    <property type="entry name" value="Carboxypeptidase-like, regulatory domain"/>
    <property type="match status" value="1"/>
</dbReference>